<feature type="compositionally biased region" description="Basic and acidic residues" evidence="1">
    <location>
        <begin position="1"/>
        <end position="16"/>
    </location>
</feature>
<feature type="region of interest" description="Disordered" evidence="1">
    <location>
        <begin position="1"/>
        <end position="56"/>
    </location>
</feature>
<protein>
    <submittedName>
        <fullName evidence="2">Uncharacterized protein</fullName>
    </submittedName>
</protein>
<organism evidence="2 3">
    <name type="scientific">Trifolium medium</name>
    <dbReference type="NCBI Taxonomy" id="97028"/>
    <lineage>
        <taxon>Eukaryota</taxon>
        <taxon>Viridiplantae</taxon>
        <taxon>Streptophyta</taxon>
        <taxon>Embryophyta</taxon>
        <taxon>Tracheophyta</taxon>
        <taxon>Spermatophyta</taxon>
        <taxon>Magnoliopsida</taxon>
        <taxon>eudicotyledons</taxon>
        <taxon>Gunneridae</taxon>
        <taxon>Pentapetalae</taxon>
        <taxon>rosids</taxon>
        <taxon>fabids</taxon>
        <taxon>Fabales</taxon>
        <taxon>Fabaceae</taxon>
        <taxon>Papilionoideae</taxon>
        <taxon>50 kb inversion clade</taxon>
        <taxon>NPAAA clade</taxon>
        <taxon>Hologalegina</taxon>
        <taxon>IRL clade</taxon>
        <taxon>Trifolieae</taxon>
        <taxon>Trifolium</taxon>
    </lineage>
</organism>
<comment type="caution">
    <text evidence="2">The sequence shown here is derived from an EMBL/GenBank/DDBJ whole genome shotgun (WGS) entry which is preliminary data.</text>
</comment>
<evidence type="ECO:0000313" key="3">
    <source>
        <dbReference type="Proteomes" id="UP000265520"/>
    </source>
</evidence>
<evidence type="ECO:0000256" key="1">
    <source>
        <dbReference type="SAM" id="MobiDB-lite"/>
    </source>
</evidence>
<evidence type="ECO:0000313" key="2">
    <source>
        <dbReference type="EMBL" id="MCI56923.1"/>
    </source>
</evidence>
<reference evidence="2 3" key="1">
    <citation type="journal article" date="2018" name="Front. Plant Sci.">
        <title>Red Clover (Trifolium pratense) and Zigzag Clover (T. medium) - A Picture of Genomic Similarities and Differences.</title>
        <authorList>
            <person name="Dluhosova J."/>
            <person name="Istvanek J."/>
            <person name="Nedelnik J."/>
            <person name="Repkova J."/>
        </authorList>
    </citation>
    <scope>NUCLEOTIDE SEQUENCE [LARGE SCALE GENOMIC DNA]</scope>
    <source>
        <strain evidence="3">cv. 10/8</strain>
        <tissue evidence="2">Leaf</tissue>
    </source>
</reference>
<proteinExistence type="predicted"/>
<accession>A0A392T743</accession>
<sequence length="56" mass="6634">LEDKIRFEERGIDTSQHKSKPVSTDVEEHSAAREKRVTRAPSWHQDYVIQKTKKKE</sequence>
<feature type="non-terminal residue" evidence="2">
    <location>
        <position position="1"/>
    </location>
</feature>
<keyword evidence="3" id="KW-1185">Reference proteome</keyword>
<dbReference type="Proteomes" id="UP000265520">
    <property type="component" value="Unassembled WGS sequence"/>
</dbReference>
<name>A0A392T743_9FABA</name>
<feature type="compositionally biased region" description="Basic and acidic residues" evidence="1">
    <location>
        <begin position="26"/>
        <end position="37"/>
    </location>
</feature>
<dbReference type="AlphaFoldDB" id="A0A392T743"/>
<dbReference type="EMBL" id="LXQA010520649">
    <property type="protein sequence ID" value="MCI56923.1"/>
    <property type="molecule type" value="Genomic_DNA"/>
</dbReference>